<accession>A0A9X3WVR3</accession>
<dbReference type="RefSeq" id="WP_272436023.1">
    <property type="nucleotide sequence ID" value="NZ_JAMQKB010000005.1"/>
</dbReference>
<sequence>MKSQNILIVSAHAADFVWRAGGTIAKYIKNGANVSLVILSYGARGESNDLWKQEGQTLENVKNIRYGEIKQAAEIIGVTDMEIWDYKDYPMDLNEERLDQMAKKIREVKPYHIITHAFGDAFNPDHPAVAKFVHQASVMAVSAGVRMEGLPNITQTRIFGFEPHQTEISNFTPDTIIDITDTFEIKKKAMQCFKAQNHLIEYYGERAKMRGNHARRISGNKDYKYAESFMRFFPYVGGELV</sequence>
<name>A0A9X3WVR3_9BACI</name>
<gene>
    <name evidence="2" type="ORF">NC797_06820</name>
</gene>
<evidence type="ECO:0000313" key="3">
    <source>
        <dbReference type="Proteomes" id="UP001145050"/>
    </source>
</evidence>
<dbReference type="Proteomes" id="UP001145050">
    <property type="component" value="Unassembled WGS sequence"/>
</dbReference>
<dbReference type="SUPFAM" id="SSF102588">
    <property type="entry name" value="LmbE-like"/>
    <property type="match status" value="1"/>
</dbReference>
<protein>
    <submittedName>
        <fullName evidence="2">PIG-L family deacetylase</fullName>
    </submittedName>
</protein>
<proteinExistence type="predicted"/>
<evidence type="ECO:0000313" key="2">
    <source>
        <dbReference type="EMBL" id="MDC3424219.1"/>
    </source>
</evidence>
<dbReference type="AlphaFoldDB" id="A0A9X3WVR3"/>
<dbReference type="GO" id="GO:0016811">
    <property type="term" value="F:hydrolase activity, acting on carbon-nitrogen (but not peptide) bonds, in linear amides"/>
    <property type="evidence" value="ECO:0007669"/>
    <property type="project" value="TreeGrafter"/>
</dbReference>
<reference evidence="2" key="1">
    <citation type="submission" date="2022-06" db="EMBL/GenBank/DDBJ databases">
        <title>Aquibacillus sp. a new bacterium isolated from soil saline samples.</title>
        <authorList>
            <person name="Galisteo C."/>
            <person name="De La Haba R."/>
            <person name="Sanchez-Porro C."/>
            <person name="Ventosa A."/>
        </authorList>
    </citation>
    <scope>NUCLEOTIDE SEQUENCE</scope>
    <source>
        <strain evidence="2">3ASR75-11</strain>
    </source>
</reference>
<dbReference type="PANTHER" id="PTHR12993:SF29">
    <property type="entry name" value="BLR3841 PROTEIN"/>
    <property type="match status" value="1"/>
</dbReference>
<dbReference type="Gene3D" id="3.40.50.10320">
    <property type="entry name" value="LmbE-like"/>
    <property type="match status" value="1"/>
</dbReference>
<organism evidence="2 3">
    <name type="scientific">Terrihalobacillus insolitus</name>
    <dbReference type="NCBI Taxonomy" id="2950438"/>
    <lineage>
        <taxon>Bacteria</taxon>
        <taxon>Bacillati</taxon>
        <taxon>Bacillota</taxon>
        <taxon>Bacilli</taxon>
        <taxon>Bacillales</taxon>
        <taxon>Bacillaceae</taxon>
        <taxon>Terrihalobacillus</taxon>
    </lineage>
</organism>
<keyword evidence="3" id="KW-1185">Reference proteome</keyword>
<comment type="cofactor">
    <cofactor evidence="1">
        <name>Zn(2+)</name>
        <dbReference type="ChEBI" id="CHEBI:29105"/>
    </cofactor>
</comment>
<evidence type="ECO:0000256" key="1">
    <source>
        <dbReference type="ARBA" id="ARBA00001947"/>
    </source>
</evidence>
<comment type="caution">
    <text evidence="2">The sequence shown here is derived from an EMBL/GenBank/DDBJ whole genome shotgun (WGS) entry which is preliminary data.</text>
</comment>
<dbReference type="EMBL" id="JAMQKB010000005">
    <property type="protein sequence ID" value="MDC3424219.1"/>
    <property type="molecule type" value="Genomic_DNA"/>
</dbReference>
<dbReference type="Pfam" id="PF02585">
    <property type="entry name" value="PIG-L"/>
    <property type="match status" value="1"/>
</dbReference>
<dbReference type="InterPro" id="IPR003737">
    <property type="entry name" value="GlcNAc_PI_deacetylase-related"/>
</dbReference>
<dbReference type="PANTHER" id="PTHR12993">
    <property type="entry name" value="N-ACETYLGLUCOSAMINYL-PHOSPHATIDYLINOSITOL DE-N-ACETYLASE-RELATED"/>
    <property type="match status" value="1"/>
</dbReference>
<dbReference type="InterPro" id="IPR024078">
    <property type="entry name" value="LmbE-like_dom_sf"/>
</dbReference>